<dbReference type="Gene3D" id="3.40.50.2060">
    <property type="match status" value="1"/>
</dbReference>
<dbReference type="InterPro" id="IPR043154">
    <property type="entry name" value="Sec-1-like_dom1"/>
</dbReference>
<evidence type="ECO:0000313" key="2">
    <source>
        <dbReference type="EMBL" id="KAJ2000560.1"/>
    </source>
</evidence>
<dbReference type="Proteomes" id="UP001150907">
    <property type="component" value="Unassembled WGS sequence"/>
</dbReference>
<dbReference type="PANTHER" id="PTHR11679">
    <property type="entry name" value="VESICLE PROTEIN SORTING-ASSOCIATED"/>
    <property type="match status" value="1"/>
</dbReference>
<accession>A0A9W8BCH7</accession>
<dbReference type="Gene3D" id="1.25.40.60">
    <property type="match status" value="1"/>
</dbReference>
<protein>
    <submittedName>
        <fullName evidence="2">Vesicle trafficking between the ER and Golgi</fullName>
    </submittedName>
</protein>
<dbReference type="AlphaFoldDB" id="A0A9W8BCH7"/>
<dbReference type="PIRSF" id="PIRSF005715">
    <property type="entry name" value="VPS45_Sec1"/>
    <property type="match status" value="1"/>
</dbReference>
<keyword evidence="3" id="KW-1185">Reference proteome</keyword>
<evidence type="ECO:0000256" key="1">
    <source>
        <dbReference type="ARBA" id="ARBA00009884"/>
    </source>
</evidence>
<dbReference type="EMBL" id="JANBQF010000515">
    <property type="protein sequence ID" value="KAJ2000560.1"/>
    <property type="molecule type" value="Genomic_DNA"/>
</dbReference>
<dbReference type="Gene3D" id="3.40.50.1910">
    <property type="match status" value="1"/>
</dbReference>
<sequence>METLRQRQIAGLIRMLHLNDEPRLADGHGLLAANDEGANTPIWKVLVFDAFCRDVVSTVLRVNDLRDNGVTVHMLLEAQRTAIQDVPAIYFVQPRPESIKRLSEDLARDLYELYYINFSSSLPRSLLEEFAVQTAASGTSHQIAQVFDQYLNFLCPEENMFSLHLPNAFESIHSPATTDTTMNSLIDRIVSALFSVLLTLKAVPTICAPRGNAAEMIAARLDAKLREHVVSSRQNLFAEGSDGTVAQSRRPVLVLFDRDIDLGSMLTHSWTYQALIHDLYDIKLNQITIAQADNAGRKTKKAYDLNVSDAFWANNAALPFPEVAISIDEASNAFKREADEITRMGGVASLDEVSSLDMGASTKQLQRAITSLPELTARKANIDMHMNIATSLLDAIKERQLDVLFQIEEQLARQTKATIIEAISDPEKTNPQDKLRLFVLFMLANEGLRQSDIDECEAALRAAGCDMAPLEYIHKLRSLNKMSSSLASPNVGGGSGAGTGVGAVGSSDLLGKFSTIGNRLAGFTDSSSLGSILSGVRNLLPSRKQLPITRIVESAMTGNSGGGLSNGIRSTVGAAAGSSGAGAAASRMFESFVHFDPKQARRGNLAGSNAAAGPRGPAVADGSAQEAIVFVVGGGNYVEYQNLMEFAQRSTPRKHIVYGSTDIVNSSGFLAQLARLNQSSSSK</sequence>
<comment type="similarity">
    <text evidence="1">Belongs to the STXBP/unc-18/SEC1 family.</text>
</comment>
<gene>
    <name evidence="2" type="primary">SLY1</name>
    <name evidence="2" type="ORF">H4R26_004560</name>
</gene>
<dbReference type="InterPro" id="IPR036045">
    <property type="entry name" value="Sec1-like_sf"/>
</dbReference>
<proteinExistence type="inferred from homology"/>
<dbReference type="InterPro" id="IPR043127">
    <property type="entry name" value="Sec-1-like_dom3a"/>
</dbReference>
<dbReference type="GO" id="GO:0016192">
    <property type="term" value="P:vesicle-mediated transport"/>
    <property type="evidence" value="ECO:0007669"/>
    <property type="project" value="InterPro"/>
</dbReference>
<organism evidence="2 3">
    <name type="scientific">Coemansia thaxteri</name>
    <dbReference type="NCBI Taxonomy" id="2663907"/>
    <lineage>
        <taxon>Eukaryota</taxon>
        <taxon>Fungi</taxon>
        <taxon>Fungi incertae sedis</taxon>
        <taxon>Zoopagomycota</taxon>
        <taxon>Kickxellomycotina</taxon>
        <taxon>Kickxellomycetes</taxon>
        <taxon>Kickxellales</taxon>
        <taxon>Kickxellaceae</taxon>
        <taxon>Coemansia</taxon>
    </lineage>
</organism>
<reference evidence="2" key="1">
    <citation type="submission" date="2022-07" db="EMBL/GenBank/DDBJ databases">
        <title>Phylogenomic reconstructions and comparative analyses of Kickxellomycotina fungi.</title>
        <authorList>
            <person name="Reynolds N.K."/>
            <person name="Stajich J.E."/>
            <person name="Barry K."/>
            <person name="Grigoriev I.V."/>
            <person name="Crous P."/>
            <person name="Smith M.E."/>
        </authorList>
    </citation>
    <scope>NUCLEOTIDE SEQUENCE</scope>
    <source>
        <strain evidence="2">IMI 214461</strain>
    </source>
</reference>
<dbReference type="InterPro" id="IPR001619">
    <property type="entry name" value="Sec1-like"/>
</dbReference>
<name>A0A9W8BCH7_9FUNG</name>
<evidence type="ECO:0000313" key="3">
    <source>
        <dbReference type="Proteomes" id="UP001150907"/>
    </source>
</evidence>
<dbReference type="OrthoDB" id="10251230at2759"/>
<dbReference type="InterPro" id="IPR027482">
    <property type="entry name" value="Sec1-like_dom2"/>
</dbReference>
<dbReference type="Gene3D" id="3.90.830.10">
    <property type="entry name" value="Syntaxin Binding Protein 1, Chain A, domain 2"/>
    <property type="match status" value="1"/>
</dbReference>
<dbReference type="SUPFAM" id="SSF56815">
    <property type="entry name" value="Sec1/munc18-like (SM) proteins"/>
    <property type="match status" value="1"/>
</dbReference>
<dbReference type="Pfam" id="PF00995">
    <property type="entry name" value="Sec1"/>
    <property type="match status" value="1"/>
</dbReference>
<comment type="caution">
    <text evidence="2">The sequence shown here is derived from an EMBL/GenBank/DDBJ whole genome shotgun (WGS) entry which is preliminary data.</text>
</comment>